<keyword evidence="3" id="KW-1185">Reference proteome</keyword>
<dbReference type="eggNOG" id="ENOG502SNMY">
    <property type="taxonomic scope" value="Eukaryota"/>
</dbReference>
<dbReference type="InterPro" id="IPR000210">
    <property type="entry name" value="BTB/POZ_dom"/>
</dbReference>
<dbReference type="InterPro" id="IPR011333">
    <property type="entry name" value="SKP1/BTB/POZ_sf"/>
</dbReference>
<feature type="domain" description="BTB" evidence="1">
    <location>
        <begin position="28"/>
        <end position="101"/>
    </location>
</feature>
<evidence type="ECO:0000259" key="1">
    <source>
        <dbReference type="PROSITE" id="PS50097"/>
    </source>
</evidence>
<protein>
    <recommendedName>
        <fullName evidence="1">BTB domain-containing protein</fullName>
    </recommendedName>
</protein>
<dbReference type="OrthoDB" id="9997739at2759"/>
<dbReference type="Gene3D" id="3.30.710.10">
    <property type="entry name" value="Potassium Channel Kv1.1, Chain A"/>
    <property type="match status" value="1"/>
</dbReference>
<name>R7SEI1_CONPW</name>
<dbReference type="PROSITE" id="PS50097">
    <property type="entry name" value="BTB"/>
    <property type="match status" value="1"/>
</dbReference>
<dbReference type="RefSeq" id="XP_007775197.1">
    <property type="nucleotide sequence ID" value="XM_007777007.1"/>
</dbReference>
<dbReference type="AlphaFoldDB" id="R7SEI1"/>
<dbReference type="SUPFAM" id="SSF54695">
    <property type="entry name" value="POZ domain"/>
    <property type="match status" value="1"/>
</dbReference>
<evidence type="ECO:0000313" key="2">
    <source>
        <dbReference type="EMBL" id="EIW74591.1"/>
    </source>
</evidence>
<dbReference type="OMA" id="FARFCWI"/>
<gene>
    <name evidence="2" type="ORF">CONPUDRAFT_93794</name>
</gene>
<dbReference type="Proteomes" id="UP000053558">
    <property type="component" value="Unassembled WGS sequence"/>
</dbReference>
<proteinExistence type="predicted"/>
<reference evidence="3" key="1">
    <citation type="journal article" date="2012" name="Science">
        <title>The Paleozoic origin of enzymatic lignin decomposition reconstructed from 31 fungal genomes.</title>
        <authorList>
            <person name="Floudas D."/>
            <person name="Binder M."/>
            <person name="Riley R."/>
            <person name="Barry K."/>
            <person name="Blanchette R.A."/>
            <person name="Henrissat B."/>
            <person name="Martinez A.T."/>
            <person name="Otillar R."/>
            <person name="Spatafora J.W."/>
            <person name="Yadav J.S."/>
            <person name="Aerts A."/>
            <person name="Benoit I."/>
            <person name="Boyd A."/>
            <person name="Carlson A."/>
            <person name="Copeland A."/>
            <person name="Coutinho P.M."/>
            <person name="de Vries R.P."/>
            <person name="Ferreira P."/>
            <person name="Findley K."/>
            <person name="Foster B."/>
            <person name="Gaskell J."/>
            <person name="Glotzer D."/>
            <person name="Gorecki P."/>
            <person name="Heitman J."/>
            <person name="Hesse C."/>
            <person name="Hori C."/>
            <person name="Igarashi K."/>
            <person name="Jurgens J.A."/>
            <person name="Kallen N."/>
            <person name="Kersten P."/>
            <person name="Kohler A."/>
            <person name="Kuees U."/>
            <person name="Kumar T.K.A."/>
            <person name="Kuo A."/>
            <person name="LaButti K."/>
            <person name="Larrondo L.F."/>
            <person name="Lindquist E."/>
            <person name="Ling A."/>
            <person name="Lombard V."/>
            <person name="Lucas S."/>
            <person name="Lundell T."/>
            <person name="Martin R."/>
            <person name="McLaughlin D.J."/>
            <person name="Morgenstern I."/>
            <person name="Morin E."/>
            <person name="Murat C."/>
            <person name="Nagy L.G."/>
            <person name="Nolan M."/>
            <person name="Ohm R.A."/>
            <person name="Patyshakuliyeva A."/>
            <person name="Rokas A."/>
            <person name="Ruiz-Duenas F.J."/>
            <person name="Sabat G."/>
            <person name="Salamov A."/>
            <person name="Samejima M."/>
            <person name="Schmutz J."/>
            <person name="Slot J.C."/>
            <person name="St John F."/>
            <person name="Stenlid J."/>
            <person name="Sun H."/>
            <person name="Sun S."/>
            <person name="Syed K."/>
            <person name="Tsang A."/>
            <person name="Wiebenga A."/>
            <person name="Young D."/>
            <person name="Pisabarro A."/>
            <person name="Eastwood D.C."/>
            <person name="Martin F."/>
            <person name="Cullen D."/>
            <person name="Grigoriev I.V."/>
            <person name="Hibbett D.S."/>
        </authorList>
    </citation>
    <scope>NUCLEOTIDE SEQUENCE [LARGE SCALE GENOMIC DNA]</scope>
    <source>
        <strain evidence="3">RWD-64-598 SS2</strain>
    </source>
</reference>
<dbReference type="KEGG" id="cput:CONPUDRAFT_93794"/>
<dbReference type="Pfam" id="PF00651">
    <property type="entry name" value="BTB"/>
    <property type="match status" value="1"/>
</dbReference>
<dbReference type="EMBL" id="JH711591">
    <property type="protein sequence ID" value="EIW74591.1"/>
    <property type="molecule type" value="Genomic_DNA"/>
</dbReference>
<evidence type="ECO:0000313" key="3">
    <source>
        <dbReference type="Proteomes" id="UP000053558"/>
    </source>
</evidence>
<sequence length="239" mass="27525">MKIIKNHSEDMSSSSSMRTHDVYFIPSGDVVFLVENRMFKVHSYFFSRESVYFYNLLRGQPYRDPIAGLPHISYFKVDTASAAEFTQFLWVFYDPAYKRETTVPHWSVILKFAKCWGFANIEALAIYELEKRDIEPIEKISLYNIHNLSSGMLLPSYVALVRRQASLTAEEGEKLGLEVVIKVGHMREDVMKMSIEKGKWATEGSTLEESEVVTVIKQILSPPDDTAHRPEFQPARQCQ</sequence>
<dbReference type="GeneID" id="19211610"/>
<organism evidence="2 3">
    <name type="scientific">Coniophora puteana (strain RWD-64-598)</name>
    <name type="common">Brown rot fungus</name>
    <dbReference type="NCBI Taxonomy" id="741705"/>
    <lineage>
        <taxon>Eukaryota</taxon>
        <taxon>Fungi</taxon>
        <taxon>Dikarya</taxon>
        <taxon>Basidiomycota</taxon>
        <taxon>Agaricomycotina</taxon>
        <taxon>Agaricomycetes</taxon>
        <taxon>Agaricomycetidae</taxon>
        <taxon>Boletales</taxon>
        <taxon>Coniophorineae</taxon>
        <taxon>Coniophoraceae</taxon>
        <taxon>Coniophora</taxon>
    </lineage>
</organism>
<accession>R7SEI1</accession>